<dbReference type="Proteomes" id="UP000754226">
    <property type="component" value="Unassembled WGS sequence"/>
</dbReference>
<dbReference type="InterPro" id="IPR029100">
    <property type="entry name" value="Ntox50"/>
</dbReference>
<organism evidence="2 3">
    <name type="scientific">Acidaminococcus intestini</name>
    <dbReference type="NCBI Taxonomy" id="187327"/>
    <lineage>
        <taxon>Bacteria</taxon>
        <taxon>Bacillati</taxon>
        <taxon>Bacillota</taxon>
        <taxon>Negativicutes</taxon>
        <taxon>Acidaminococcales</taxon>
        <taxon>Acidaminococcaceae</taxon>
        <taxon>Acidaminococcus</taxon>
    </lineage>
</organism>
<evidence type="ECO:0000313" key="3">
    <source>
        <dbReference type="Proteomes" id="UP000754226"/>
    </source>
</evidence>
<proteinExistence type="predicted"/>
<dbReference type="AlphaFoldDB" id="A0A943EGM7"/>
<evidence type="ECO:0000259" key="1">
    <source>
        <dbReference type="Pfam" id="PF15542"/>
    </source>
</evidence>
<protein>
    <recommendedName>
        <fullName evidence="1">Bacterial toxin 50 domain-containing protein</fullName>
    </recommendedName>
</protein>
<dbReference type="Pfam" id="PF15542">
    <property type="entry name" value="Ntox50"/>
    <property type="match status" value="1"/>
</dbReference>
<feature type="domain" description="Bacterial toxin 50" evidence="1">
    <location>
        <begin position="1"/>
        <end position="31"/>
    </location>
</feature>
<sequence length="35" mass="4004">MKGTKEYFEGRSYLTIDIDEAQEIVNSLHGMVKEA</sequence>
<dbReference type="EMBL" id="JAGZCZ010000004">
    <property type="protein sequence ID" value="MBS5519493.1"/>
    <property type="molecule type" value="Genomic_DNA"/>
</dbReference>
<comment type="caution">
    <text evidence="2">The sequence shown here is derived from an EMBL/GenBank/DDBJ whole genome shotgun (WGS) entry which is preliminary data.</text>
</comment>
<name>A0A943EGM7_9FIRM</name>
<gene>
    <name evidence="2" type="ORF">KHX13_04030</name>
</gene>
<accession>A0A943EGM7</accession>
<evidence type="ECO:0000313" key="2">
    <source>
        <dbReference type="EMBL" id="MBS5519493.1"/>
    </source>
</evidence>
<reference evidence="2" key="1">
    <citation type="submission" date="2021-02" db="EMBL/GenBank/DDBJ databases">
        <title>Infant gut strain persistence is associated with maternal origin, phylogeny, and functional potential including surface adhesion and iron acquisition.</title>
        <authorList>
            <person name="Lou Y.C."/>
        </authorList>
    </citation>
    <scope>NUCLEOTIDE SEQUENCE</scope>
    <source>
        <strain evidence="2">L3_106_000M1_dasL3_106_000M1_concoct_15</strain>
    </source>
</reference>